<name>A0A3G5A4Y3_9VIRU</name>
<reference evidence="1" key="1">
    <citation type="submission" date="2018-10" db="EMBL/GenBank/DDBJ databases">
        <title>Hidden diversity of soil giant viruses.</title>
        <authorList>
            <person name="Schulz F."/>
            <person name="Alteio L."/>
            <person name="Goudeau D."/>
            <person name="Ryan E.M."/>
            <person name="Malmstrom R.R."/>
            <person name="Blanchard J."/>
            <person name="Woyke T."/>
        </authorList>
    </citation>
    <scope>NUCLEOTIDE SEQUENCE</scope>
    <source>
        <strain evidence="1">HAV1</strain>
    </source>
</reference>
<sequence length="97" mass="10660">MPCSKSSCCCACPVAAPPTTTVTNNLRGPTQVKTTTTVTKLFKPAPIYKTYTVTTPQAPLVYYVNQPDIVRQYTTMTPVASYKTCETFEDCDDECDC</sequence>
<proteinExistence type="predicted"/>
<dbReference type="EMBL" id="MK072282">
    <property type="protein sequence ID" value="AYV81554.1"/>
    <property type="molecule type" value="Genomic_DNA"/>
</dbReference>
<protein>
    <submittedName>
        <fullName evidence="1">Uncharacterized protein</fullName>
    </submittedName>
</protein>
<organism evidence="1">
    <name type="scientific">Harvfovirus sp</name>
    <dbReference type="NCBI Taxonomy" id="2487768"/>
    <lineage>
        <taxon>Viruses</taxon>
        <taxon>Varidnaviria</taxon>
        <taxon>Bamfordvirae</taxon>
        <taxon>Nucleocytoviricota</taxon>
        <taxon>Megaviricetes</taxon>
        <taxon>Imitervirales</taxon>
        <taxon>Mimiviridae</taxon>
        <taxon>Klosneuvirinae</taxon>
    </lineage>
</organism>
<accession>A0A3G5A4Y3</accession>
<evidence type="ECO:0000313" key="1">
    <source>
        <dbReference type="EMBL" id="AYV81554.1"/>
    </source>
</evidence>
<gene>
    <name evidence="1" type="ORF">Harvfovirus40_17</name>
</gene>